<reference evidence="3" key="1">
    <citation type="submission" date="2023-10" db="EMBL/GenBank/DDBJ databases">
        <title>Screening of Alkalihalophilus pseudofirmusBZ-TG-HK211 and Its Alleviation of Salt Stress on Rapeseed Growth.</title>
        <authorList>
            <person name="Zhao B."/>
            <person name="Guo T."/>
        </authorList>
    </citation>
    <scope>NUCLEOTIDE SEQUENCE</scope>
    <source>
        <strain evidence="3">BZ-TG-HK211</strain>
    </source>
</reference>
<protein>
    <submittedName>
        <fullName evidence="3">Chemotaxis protein CheX</fullName>
    </submittedName>
</protein>
<dbReference type="RefSeq" id="WP_075683179.1">
    <property type="nucleotide sequence ID" value="NZ_CP117835.1"/>
</dbReference>
<dbReference type="Proteomes" id="UP001285636">
    <property type="component" value="Unassembled WGS sequence"/>
</dbReference>
<sequence length="160" mass="16956">MNVQYINAICRAAKSILTSHLGVEVENMRPSAGSGTVPSHGISVILGVKGDLKGQIICTFQTETALNIVGAMMGGMKIEVLDEMGFSAVQEFGNWVAGTTATELSKEDCVIDVTPPVINEGDSKFHSSYPYITVPLKSTLGEIQVHISVSEDGAKTRSAI</sequence>
<dbReference type="InterPro" id="IPR028051">
    <property type="entry name" value="CheX-like_dom"/>
</dbReference>
<evidence type="ECO:0000313" key="4">
    <source>
        <dbReference type="Proteomes" id="UP001285636"/>
    </source>
</evidence>
<dbReference type="PANTHER" id="PTHR39452">
    <property type="entry name" value="CHEY-P PHOSPHATASE CHEX"/>
    <property type="match status" value="1"/>
</dbReference>
<evidence type="ECO:0000313" key="3">
    <source>
        <dbReference type="EMBL" id="MDV2886838.1"/>
    </source>
</evidence>
<dbReference type="EMBL" id="JAWJAY010000005">
    <property type="protein sequence ID" value="MDV2886838.1"/>
    <property type="molecule type" value="Genomic_DNA"/>
</dbReference>
<dbReference type="GO" id="GO:0006935">
    <property type="term" value="P:chemotaxis"/>
    <property type="evidence" value="ECO:0007669"/>
    <property type="project" value="UniProtKB-KW"/>
</dbReference>
<organism evidence="3 4">
    <name type="scientific">Alkalihalophilus pseudofirmus</name>
    <name type="common">Bacillus pseudofirmus</name>
    <dbReference type="NCBI Taxonomy" id="79885"/>
    <lineage>
        <taxon>Bacteria</taxon>
        <taxon>Bacillati</taxon>
        <taxon>Bacillota</taxon>
        <taxon>Bacilli</taxon>
        <taxon>Bacillales</taxon>
        <taxon>Bacillaceae</taxon>
        <taxon>Alkalihalophilus</taxon>
    </lineage>
</organism>
<feature type="domain" description="Chemotaxis phosphatase CheX-like" evidence="2">
    <location>
        <begin position="42"/>
        <end position="122"/>
    </location>
</feature>
<keyword evidence="1" id="KW-0145">Chemotaxis</keyword>
<dbReference type="Gene3D" id="3.40.1550.10">
    <property type="entry name" value="CheC-like"/>
    <property type="match status" value="1"/>
</dbReference>
<gene>
    <name evidence="3" type="ORF">RYX45_16720</name>
</gene>
<dbReference type="PANTHER" id="PTHR39452:SF1">
    <property type="entry name" value="CHEY-P PHOSPHATASE CHEX"/>
    <property type="match status" value="1"/>
</dbReference>
<proteinExistence type="predicted"/>
<dbReference type="InterPro" id="IPR038756">
    <property type="entry name" value="CheX-like"/>
</dbReference>
<dbReference type="AlphaFoldDB" id="A0AAJ2NR25"/>
<accession>A0AAJ2NR25</accession>
<evidence type="ECO:0000256" key="1">
    <source>
        <dbReference type="ARBA" id="ARBA00022500"/>
    </source>
</evidence>
<dbReference type="InterPro" id="IPR028976">
    <property type="entry name" value="CheC-like_sf"/>
</dbReference>
<evidence type="ECO:0000259" key="2">
    <source>
        <dbReference type="Pfam" id="PF13690"/>
    </source>
</evidence>
<dbReference type="SUPFAM" id="SSF103039">
    <property type="entry name" value="CheC-like"/>
    <property type="match status" value="1"/>
</dbReference>
<comment type="caution">
    <text evidence="3">The sequence shown here is derived from an EMBL/GenBank/DDBJ whole genome shotgun (WGS) entry which is preliminary data.</text>
</comment>
<name>A0AAJ2NR25_ALKPS</name>
<dbReference type="CDD" id="cd17906">
    <property type="entry name" value="CheX"/>
    <property type="match status" value="1"/>
</dbReference>
<dbReference type="Pfam" id="PF13690">
    <property type="entry name" value="CheX"/>
    <property type="match status" value="1"/>
</dbReference>